<dbReference type="AlphaFoldDB" id="A0A8B8FQI2"/>
<accession>A0A8B8FQI2</accession>
<dbReference type="RefSeq" id="XP_025413194.1">
    <property type="nucleotide sequence ID" value="XM_025557409.1"/>
</dbReference>
<evidence type="ECO:0000259" key="2">
    <source>
        <dbReference type="Pfam" id="PF14214"/>
    </source>
</evidence>
<keyword evidence="1" id="KW-0812">Transmembrane</keyword>
<dbReference type="Proteomes" id="UP000694846">
    <property type="component" value="Unplaced"/>
</dbReference>
<organism evidence="3 4">
    <name type="scientific">Sipha flava</name>
    <name type="common">yellow sugarcane aphid</name>
    <dbReference type="NCBI Taxonomy" id="143950"/>
    <lineage>
        <taxon>Eukaryota</taxon>
        <taxon>Metazoa</taxon>
        <taxon>Ecdysozoa</taxon>
        <taxon>Arthropoda</taxon>
        <taxon>Hexapoda</taxon>
        <taxon>Insecta</taxon>
        <taxon>Pterygota</taxon>
        <taxon>Neoptera</taxon>
        <taxon>Paraneoptera</taxon>
        <taxon>Hemiptera</taxon>
        <taxon>Sternorrhyncha</taxon>
        <taxon>Aphidomorpha</taxon>
        <taxon>Aphidoidea</taxon>
        <taxon>Aphididae</taxon>
        <taxon>Sipha</taxon>
    </lineage>
</organism>
<dbReference type="OrthoDB" id="1934841at2759"/>
<dbReference type="PANTHER" id="PTHR45786">
    <property type="entry name" value="DNA BINDING PROTEIN-LIKE"/>
    <property type="match status" value="1"/>
</dbReference>
<protein>
    <submittedName>
        <fullName evidence="4">Uncharacterized protein LOC112685491</fullName>
    </submittedName>
</protein>
<dbReference type="GeneID" id="112685491"/>
<evidence type="ECO:0000313" key="3">
    <source>
        <dbReference type="Proteomes" id="UP000694846"/>
    </source>
</evidence>
<sequence length="250" mass="28288">MAKKGTPPCGNFNPVLSSGKLTQQLIVDYYCRIEGDRSKYIRSQQSKLREETYSGLADALRATANETNSIVGKLVVLPSSFIGSPRNMVQNYQHAMAIVKEFGKPDLFITFTCHASWPEVITKFLDSLHLSDLPPHSLVLKKGTIVILLRNLNVIYNLMNGTRLIVRNMYDHSLDLESITGKGTGQRILLPRIDLTPSDSTLLYLFTRHQFPIRIAFAILYCLLDCIYPILYLVMVNFMLPCPELDFLKS</sequence>
<evidence type="ECO:0000256" key="1">
    <source>
        <dbReference type="SAM" id="Phobius"/>
    </source>
</evidence>
<dbReference type="PANTHER" id="PTHR45786:SF74">
    <property type="entry name" value="ATP-DEPENDENT DNA HELICASE"/>
    <property type="match status" value="1"/>
</dbReference>
<keyword evidence="3" id="KW-1185">Reference proteome</keyword>
<feature type="domain" description="Helitron helicase-like" evidence="2">
    <location>
        <begin position="12"/>
        <end position="124"/>
    </location>
</feature>
<keyword evidence="1" id="KW-0472">Membrane</keyword>
<proteinExistence type="predicted"/>
<name>A0A8B8FQI2_9HEMI</name>
<feature type="transmembrane region" description="Helical" evidence="1">
    <location>
        <begin position="215"/>
        <end position="240"/>
    </location>
</feature>
<evidence type="ECO:0000313" key="4">
    <source>
        <dbReference type="RefSeq" id="XP_025413194.1"/>
    </source>
</evidence>
<keyword evidence="1" id="KW-1133">Transmembrane helix</keyword>
<dbReference type="Pfam" id="PF14214">
    <property type="entry name" value="Helitron_like_N"/>
    <property type="match status" value="1"/>
</dbReference>
<gene>
    <name evidence="4" type="primary">LOC112685491</name>
</gene>
<dbReference type="InterPro" id="IPR025476">
    <property type="entry name" value="Helitron_helicase-like"/>
</dbReference>
<reference evidence="4" key="1">
    <citation type="submission" date="2025-08" db="UniProtKB">
        <authorList>
            <consortium name="RefSeq"/>
        </authorList>
    </citation>
    <scope>IDENTIFICATION</scope>
    <source>
        <tissue evidence="4">Whole body</tissue>
    </source>
</reference>